<dbReference type="GO" id="GO:0008270">
    <property type="term" value="F:zinc ion binding"/>
    <property type="evidence" value="ECO:0007669"/>
    <property type="project" value="UniProtKB-UniRule"/>
</dbReference>
<dbReference type="SUPFAM" id="SSF57667">
    <property type="entry name" value="beta-beta-alpha zinc fingers"/>
    <property type="match status" value="4"/>
</dbReference>
<evidence type="ECO:0000256" key="1">
    <source>
        <dbReference type="ARBA" id="ARBA00004123"/>
    </source>
</evidence>
<feature type="binding site" evidence="8">
    <location>
        <position position="42"/>
    </location>
    <ligand>
        <name>Zn(2+)</name>
        <dbReference type="ChEBI" id="CHEBI:29105"/>
    </ligand>
</feature>
<feature type="domain" description="C2H2-type" evidence="10">
    <location>
        <begin position="298"/>
        <end position="326"/>
    </location>
</feature>
<evidence type="ECO:0000259" key="11">
    <source>
        <dbReference type="PROSITE" id="PS51915"/>
    </source>
</evidence>
<accession>A0A9P0KY22</accession>
<feature type="domain" description="ZAD" evidence="11">
    <location>
        <begin position="40"/>
        <end position="110"/>
    </location>
</feature>
<comment type="caution">
    <text evidence="12">The sequence shown here is derived from an EMBL/GenBank/DDBJ whole genome shotgun (WGS) entry which is preliminary data.</text>
</comment>
<dbReference type="SMART" id="SM00355">
    <property type="entry name" value="ZnF_C2H2"/>
    <property type="match status" value="9"/>
</dbReference>
<evidence type="ECO:0000259" key="10">
    <source>
        <dbReference type="PROSITE" id="PS50157"/>
    </source>
</evidence>
<dbReference type="PANTHER" id="PTHR24394">
    <property type="entry name" value="ZINC FINGER PROTEIN"/>
    <property type="match status" value="1"/>
</dbReference>
<dbReference type="Pfam" id="PF13912">
    <property type="entry name" value="zf-C2H2_6"/>
    <property type="match status" value="2"/>
</dbReference>
<dbReference type="Pfam" id="PF00096">
    <property type="entry name" value="zf-C2H2"/>
    <property type="match status" value="4"/>
</dbReference>
<dbReference type="PANTHER" id="PTHR24394:SF29">
    <property type="entry name" value="MYONEURIN"/>
    <property type="match status" value="1"/>
</dbReference>
<feature type="binding site" evidence="8">
    <location>
        <position position="83"/>
    </location>
    <ligand>
        <name>Zn(2+)</name>
        <dbReference type="ChEBI" id="CHEBI:29105"/>
    </ligand>
</feature>
<dbReference type="PROSITE" id="PS00028">
    <property type="entry name" value="ZINC_FINGER_C2H2_1"/>
    <property type="match status" value="8"/>
</dbReference>
<dbReference type="InterPro" id="IPR012934">
    <property type="entry name" value="Znf_AD"/>
</dbReference>
<keyword evidence="6" id="KW-0539">Nucleus</keyword>
<dbReference type="EMBL" id="CAKOFQ010006947">
    <property type="protein sequence ID" value="CAH1983898.1"/>
    <property type="molecule type" value="Genomic_DNA"/>
</dbReference>
<proteinExistence type="predicted"/>
<feature type="domain" description="C2H2-type" evidence="10">
    <location>
        <begin position="269"/>
        <end position="297"/>
    </location>
</feature>
<evidence type="ECO:0000313" key="13">
    <source>
        <dbReference type="Proteomes" id="UP001152888"/>
    </source>
</evidence>
<feature type="compositionally biased region" description="Acidic residues" evidence="9">
    <location>
        <begin position="468"/>
        <end position="490"/>
    </location>
</feature>
<dbReference type="InterPro" id="IPR013087">
    <property type="entry name" value="Znf_C2H2_type"/>
</dbReference>
<reference evidence="12" key="1">
    <citation type="submission" date="2022-03" db="EMBL/GenBank/DDBJ databases">
        <authorList>
            <person name="Sayadi A."/>
        </authorList>
    </citation>
    <scope>NUCLEOTIDE SEQUENCE</scope>
</reference>
<dbReference type="FunFam" id="3.30.160.60:FF:000065">
    <property type="entry name" value="B-cell CLL/lymphoma 6, member B"/>
    <property type="match status" value="1"/>
</dbReference>
<comment type="subcellular location">
    <subcellularLocation>
        <location evidence="1">Nucleus</location>
    </subcellularLocation>
</comment>
<dbReference type="SUPFAM" id="SSF57716">
    <property type="entry name" value="Glucocorticoid receptor-like (DNA-binding domain)"/>
    <property type="match status" value="1"/>
</dbReference>
<keyword evidence="4 7" id="KW-0863">Zinc-finger</keyword>
<dbReference type="Pfam" id="PF12874">
    <property type="entry name" value="zf-met"/>
    <property type="match status" value="1"/>
</dbReference>
<dbReference type="FunFam" id="3.30.160.60:FF:000446">
    <property type="entry name" value="Zinc finger protein"/>
    <property type="match status" value="1"/>
</dbReference>
<feature type="domain" description="C2H2-type" evidence="10">
    <location>
        <begin position="327"/>
        <end position="355"/>
    </location>
</feature>
<evidence type="ECO:0000256" key="4">
    <source>
        <dbReference type="ARBA" id="ARBA00022771"/>
    </source>
</evidence>
<protein>
    <submittedName>
        <fullName evidence="12">Uncharacterized protein</fullName>
    </submittedName>
</protein>
<organism evidence="12 13">
    <name type="scientific">Acanthoscelides obtectus</name>
    <name type="common">Bean weevil</name>
    <name type="synonym">Bruchus obtectus</name>
    <dbReference type="NCBI Taxonomy" id="200917"/>
    <lineage>
        <taxon>Eukaryota</taxon>
        <taxon>Metazoa</taxon>
        <taxon>Ecdysozoa</taxon>
        <taxon>Arthropoda</taxon>
        <taxon>Hexapoda</taxon>
        <taxon>Insecta</taxon>
        <taxon>Pterygota</taxon>
        <taxon>Neoptera</taxon>
        <taxon>Endopterygota</taxon>
        <taxon>Coleoptera</taxon>
        <taxon>Polyphaga</taxon>
        <taxon>Cucujiformia</taxon>
        <taxon>Chrysomeloidea</taxon>
        <taxon>Chrysomelidae</taxon>
        <taxon>Bruchinae</taxon>
        <taxon>Bruchini</taxon>
        <taxon>Acanthoscelides</taxon>
    </lineage>
</organism>
<feature type="binding site" evidence="8">
    <location>
        <position position="86"/>
    </location>
    <ligand>
        <name>Zn(2+)</name>
        <dbReference type="ChEBI" id="CHEBI:29105"/>
    </ligand>
</feature>
<dbReference type="Proteomes" id="UP001152888">
    <property type="component" value="Unassembled WGS sequence"/>
</dbReference>
<gene>
    <name evidence="12" type="ORF">ACAOBT_LOCUS15807</name>
</gene>
<dbReference type="PROSITE" id="PS50157">
    <property type="entry name" value="ZINC_FINGER_C2H2_2"/>
    <property type="match status" value="7"/>
</dbReference>
<evidence type="ECO:0000313" key="12">
    <source>
        <dbReference type="EMBL" id="CAH1983898.1"/>
    </source>
</evidence>
<evidence type="ECO:0000256" key="9">
    <source>
        <dbReference type="SAM" id="MobiDB-lite"/>
    </source>
</evidence>
<dbReference type="Gene3D" id="3.30.160.60">
    <property type="entry name" value="Classic Zinc Finger"/>
    <property type="match status" value="7"/>
</dbReference>
<feature type="domain" description="C2H2-type" evidence="10">
    <location>
        <begin position="415"/>
        <end position="437"/>
    </location>
</feature>
<dbReference type="Pfam" id="PF07776">
    <property type="entry name" value="zf-AD"/>
    <property type="match status" value="1"/>
</dbReference>
<dbReference type="AlphaFoldDB" id="A0A9P0KY22"/>
<dbReference type="PROSITE" id="PS51915">
    <property type="entry name" value="ZAD"/>
    <property type="match status" value="1"/>
</dbReference>
<dbReference type="InterPro" id="IPR036236">
    <property type="entry name" value="Znf_C2H2_sf"/>
</dbReference>
<evidence type="ECO:0000256" key="5">
    <source>
        <dbReference type="ARBA" id="ARBA00022833"/>
    </source>
</evidence>
<evidence type="ECO:0000256" key="3">
    <source>
        <dbReference type="ARBA" id="ARBA00022737"/>
    </source>
</evidence>
<keyword evidence="3" id="KW-0677">Repeat</keyword>
<name>A0A9P0KY22_ACAOB</name>
<dbReference type="GO" id="GO:0005634">
    <property type="term" value="C:nucleus"/>
    <property type="evidence" value="ECO:0007669"/>
    <property type="project" value="UniProtKB-SubCell"/>
</dbReference>
<sequence>MFVSSNRSNFEPEKTLLATVASDIPTTMTSAQTSQTQNLYQCRLCLKRTPTRVNIFGGDFPKMLEILTSIKVCQNDGLPKYSCKQCSLDVKQAVLTKTRIIRAYKYLRESLKKRSTPSTSTQRTTIQSESPQKIIIYKFTPAISNERDEPDTVVTSKCPTVSLDSQKLETPEELTSEMEVKYEPLDESGNSNDVFTAAENTDEFTNEIRRKLTKQTSFTCKICNISFPGRQAYYTHSLKHKKVECHVCGALTRKDNFKKHMIVHSGEPAVCPLCGVTFKNIVSLAPHMRYQHQSQNDFICEECGVEFKKKYYLDLHRIKVHTGERNFKCGTCGKAFFTKGDLWEHDRKTHKKLRPYICEYCQRGFSSQYALKTHKRQHTNERPFVCDHCNEGFRQKVSLRSHLKSQHGIEEAKEFICAECGRGFATNFALNVHQKLHGTIKCGLCSESFAGREYLNNHMKQVHGVDDDIREDESHDTEEDREESEPEEPKEDIKAFVN</sequence>
<evidence type="ECO:0000256" key="6">
    <source>
        <dbReference type="ARBA" id="ARBA00023242"/>
    </source>
</evidence>
<keyword evidence="13" id="KW-1185">Reference proteome</keyword>
<feature type="binding site" evidence="8">
    <location>
        <position position="45"/>
    </location>
    <ligand>
        <name>Zn(2+)</name>
        <dbReference type="ChEBI" id="CHEBI:29105"/>
    </ligand>
</feature>
<dbReference type="FunFam" id="3.30.160.60:FF:000624">
    <property type="entry name" value="zinc finger protein 697"/>
    <property type="match status" value="1"/>
</dbReference>
<evidence type="ECO:0000256" key="7">
    <source>
        <dbReference type="PROSITE-ProRule" id="PRU00042"/>
    </source>
</evidence>
<feature type="domain" description="C2H2-type" evidence="10">
    <location>
        <begin position="440"/>
        <end position="468"/>
    </location>
</feature>
<dbReference type="GO" id="GO:0000981">
    <property type="term" value="F:DNA-binding transcription factor activity, RNA polymerase II-specific"/>
    <property type="evidence" value="ECO:0007669"/>
    <property type="project" value="TreeGrafter"/>
</dbReference>
<evidence type="ECO:0000256" key="8">
    <source>
        <dbReference type="PROSITE-ProRule" id="PRU01263"/>
    </source>
</evidence>
<feature type="region of interest" description="Disordered" evidence="9">
    <location>
        <begin position="463"/>
        <end position="498"/>
    </location>
</feature>
<feature type="domain" description="C2H2-type" evidence="10">
    <location>
        <begin position="356"/>
        <end position="383"/>
    </location>
</feature>
<keyword evidence="5 8" id="KW-0862">Zinc</keyword>
<evidence type="ECO:0000256" key="2">
    <source>
        <dbReference type="ARBA" id="ARBA00022723"/>
    </source>
</evidence>
<keyword evidence="2 8" id="KW-0479">Metal-binding</keyword>
<feature type="domain" description="C2H2-type" evidence="10">
    <location>
        <begin position="384"/>
        <end position="412"/>
    </location>
</feature>